<sequence>MDVIMDMKSTSVASLTNVRLFEWRGTVRDLIKLGMAVTFLRLHLHLRHIAMEWFIWTQIVFLKNQISKWKAELAFMLLRKYSR</sequence>
<organism evidence="1 2">
    <name type="scientific">Quercus lobata</name>
    <name type="common">Valley oak</name>
    <dbReference type="NCBI Taxonomy" id="97700"/>
    <lineage>
        <taxon>Eukaryota</taxon>
        <taxon>Viridiplantae</taxon>
        <taxon>Streptophyta</taxon>
        <taxon>Embryophyta</taxon>
        <taxon>Tracheophyta</taxon>
        <taxon>Spermatophyta</taxon>
        <taxon>Magnoliopsida</taxon>
        <taxon>eudicotyledons</taxon>
        <taxon>Gunneridae</taxon>
        <taxon>Pentapetalae</taxon>
        <taxon>rosids</taxon>
        <taxon>fabids</taxon>
        <taxon>Fagales</taxon>
        <taxon>Fagaceae</taxon>
        <taxon>Quercus</taxon>
    </lineage>
</organism>
<proteinExistence type="predicted"/>
<dbReference type="EMBL" id="LRBV02000008">
    <property type="status" value="NOT_ANNOTATED_CDS"/>
    <property type="molecule type" value="Genomic_DNA"/>
</dbReference>
<reference evidence="1 2" key="1">
    <citation type="journal article" date="2016" name="G3 (Bethesda)">
        <title>First Draft Assembly and Annotation of the Genome of a California Endemic Oak Quercus lobata Nee (Fagaceae).</title>
        <authorList>
            <person name="Sork V.L."/>
            <person name="Fitz-Gibbon S.T."/>
            <person name="Puiu D."/>
            <person name="Crepeau M."/>
            <person name="Gugger P.F."/>
            <person name="Sherman R."/>
            <person name="Stevens K."/>
            <person name="Langley C.H."/>
            <person name="Pellegrini M."/>
            <person name="Salzberg S.L."/>
        </authorList>
    </citation>
    <scope>NUCLEOTIDE SEQUENCE [LARGE SCALE GENOMIC DNA]</scope>
    <source>
        <strain evidence="1 2">cv. SW786</strain>
    </source>
</reference>
<keyword evidence="2" id="KW-1185">Reference proteome</keyword>
<dbReference type="Gramene" id="QL08p054593:mrna">
    <property type="protein sequence ID" value="QL08p054593:mrna"/>
    <property type="gene ID" value="QL08p054593"/>
</dbReference>
<dbReference type="AlphaFoldDB" id="A0A7N2R9S0"/>
<accession>A0A7N2R9S0</accession>
<evidence type="ECO:0000313" key="2">
    <source>
        <dbReference type="Proteomes" id="UP000594261"/>
    </source>
</evidence>
<evidence type="ECO:0000313" key="1">
    <source>
        <dbReference type="EnsemblPlants" id="QL08p054593:mrna"/>
    </source>
</evidence>
<name>A0A7N2R9S0_QUELO</name>
<protein>
    <submittedName>
        <fullName evidence="1">Uncharacterized protein</fullName>
    </submittedName>
</protein>
<dbReference type="InParanoid" id="A0A7N2R9S0"/>
<reference evidence="1" key="2">
    <citation type="submission" date="2021-01" db="UniProtKB">
        <authorList>
            <consortium name="EnsemblPlants"/>
        </authorList>
    </citation>
    <scope>IDENTIFICATION</scope>
</reference>
<dbReference type="Proteomes" id="UP000594261">
    <property type="component" value="Chromosome 8"/>
</dbReference>
<dbReference type="EnsemblPlants" id="QL08p054593:mrna">
    <property type="protein sequence ID" value="QL08p054593:mrna"/>
    <property type="gene ID" value="QL08p054593"/>
</dbReference>